<dbReference type="EMBL" id="SUMC01000026">
    <property type="protein sequence ID" value="TKA08887.1"/>
    <property type="molecule type" value="Genomic_DNA"/>
</dbReference>
<feature type="transmembrane region" description="Helical" evidence="4">
    <location>
        <begin position="79"/>
        <end position="100"/>
    </location>
</feature>
<dbReference type="GO" id="GO:0000160">
    <property type="term" value="P:phosphorelay signal transduction system"/>
    <property type="evidence" value="ECO:0007669"/>
    <property type="project" value="UniProtKB-KW"/>
</dbReference>
<feature type="transmembrane region" description="Helical" evidence="4">
    <location>
        <begin position="25"/>
        <end position="43"/>
    </location>
</feature>
<feature type="domain" description="Histidine kinase/HSP90-like ATPase" evidence="5">
    <location>
        <begin position="303"/>
        <end position="391"/>
    </location>
</feature>
<dbReference type="GO" id="GO:0016301">
    <property type="term" value="F:kinase activity"/>
    <property type="evidence" value="ECO:0007669"/>
    <property type="project" value="UniProtKB-KW"/>
</dbReference>
<gene>
    <name evidence="6" type="ORF">FCI23_25195</name>
</gene>
<keyword evidence="4" id="KW-0812">Transmembrane</keyword>
<comment type="caution">
    <text evidence="6">The sequence shown here is derived from an EMBL/GenBank/DDBJ whole genome shotgun (WGS) entry which is preliminary data.</text>
</comment>
<dbReference type="CDD" id="cd16917">
    <property type="entry name" value="HATPase_UhpB-NarQ-NarX-like"/>
    <property type="match status" value="1"/>
</dbReference>
<dbReference type="InterPro" id="IPR003594">
    <property type="entry name" value="HATPase_dom"/>
</dbReference>
<protein>
    <recommendedName>
        <fullName evidence="5">Histidine kinase/HSP90-like ATPase domain-containing protein</fullName>
    </recommendedName>
</protein>
<dbReference type="PANTHER" id="PTHR24421:SF61">
    <property type="entry name" value="OXYGEN SENSOR HISTIDINE KINASE NREB"/>
    <property type="match status" value="1"/>
</dbReference>
<evidence type="ECO:0000256" key="2">
    <source>
        <dbReference type="ARBA" id="ARBA00022777"/>
    </source>
</evidence>
<evidence type="ECO:0000256" key="3">
    <source>
        <dbReference type="ARBA" id="ARBA00023012"/>
    </source>
</evidence>
<keyword evidence="4" id="KW-1133">Transmembrane helix</keyword>
<feature type="transmembrane region" description="Helical" evidence="4">
    <location>
        <begin position="132"/>
        <end position="150"/>
    </location>
</feature>
<dbReference type="SUPFAM" id="SSF55874">
    <property type="entry name" value="ATPase domain of HSP90 chaperone/DNA topoisomerase II/histidine kinase"/>
    <property type="match status" value="1"/>
</dbReference>
<dbReference type="RefSeq" id="WP_136726215.1">
    <property type="nucleotide sequence ID" value="NZ_SUMC01000026.1"/>
</dbReference>
<dbReference type="Proteomes" id="UP000305778">
    <property type="component" value="Unassembled WGS sequence"/>
</dbReference>
<sequence length="393" mass="42837">MTAEVITEASTAAARVERVIMRAAMFFRVSGLLQIAVVVTLAAGRYPHLGWTFALIAAVIVESAILTEACRRAGRLLPAWTTADVLMCGAGLWAGAALTAPTDGHTWVHFMYPFTLITSIGIGLYYRRLRTVIYMTLLLAGSYALSAHVLHRDPLWNVTPNSASYFANTVVAWLVARQLRSSGKDADRNRAQAVARADELAQERERARHARLLHDRVLQSLETLARGDWLPDANLRAHLAAEASWLRALVEGTPLDQPDDLLTALQTVVQRWARTGLRVDFNSTQLHDALDWRKNLTVSLVEALADATGEALANVAKHAGVDSATVRITVTDRELIVSILDHGRGFDQTTARRGIGLAQSITMRMNGVGCQAQVNSAPGNGTYVELCVPRTAC</sequence>
<name>A0A4U0SL01_9ACTN</name>
<evidence type="ECO:0000256" key="1">
    <source>
        <dbReference type="ARBA" id="ARBA00022679"/>
    </source>
</evidence>
<reference evidence="6 7" key="1">
    <citation type="submission" date="2019-04" db="EMBL/GenBank/DDBJ databases">
        <title>Streptomyces oryziradicis sp. nov., a novel actinomycete isolated from rhizosphere soil of rice (Oryza sativa L.).</title>
        <authorList>
            <person name="Li C."/>
        </authorList>
    </citation>
    <scope>NUCLEOTIDE SEQUENCE [LARGE SCALE GENOMIC DNA]</scope>
    <source>
        <strain evidence="6 7">NEAU-C40</strain>
    </source>
</reference>
<evidence type="ECO:0000313" key="6">
    <source>
        <dbReference type="EMBL" id="TKA08887.1"/>
    </source>
</evidence>
<feature type="transmembrane region" description="Helical" evidence="4">
    <location>
        <begin position="49"/>
        <end position="67"/>
    </location>
</feature>
<evidence type="ECO:0000259" key="5">
    <source>
        <dbReference type="Pfam" id="PF02518"/>
    </source>
</evidence>
<keyword evidence="4" id="KW-0472">Membrane</keyword>
<dbReference type="AlphaFoldDB" id="A0A4U0SL01"/>
<dbReference type="InterPro" id="IPR036890">
    <property type="entry name" value="HATPase_C_sf"/>
</dbReference>
<dbReference type="PANTHER" id="PTHR24421">
    <property type="entry name" value="NITRATE/NITRITE SENSOR PROTEIN NARX-RELATED"/>
    <property type="match status" value="1"/>
</dbReference>
<feature type="transmembrane region" description="Helical" evidence="4">
    <location>
        <begin position="106"/>
        <end position="125"/>
    </location>
</feature>
<evidence type="ECO:0000256" key="4">
    <source>
        <dbReference type="SAM" id="Phobius"/>
    </source>
</evidence>
<dbReference type="Gene3D" id="3.30.565.10">
    <property type="entry name" value="Histidine kinase-like ATPase, C-terminal domain"/>
    <property type="match status" value="1"/>
</dbReference>
<organism evidence="6 7">
    <name type="scientific">Actinacidiphila oryziradicis</name>
    <dbReference type="NCBI Taxonomy" id="2571141"/>
    <lineage>
        <taxon>Bacteria</taxon>
        <taxon>Bacillati</taxon>
        <taxon>Actinomycetota</taxon>
        <taxon>Actinomycetes</taxon>
        <taxon>Kitasatosporales</taxon>
        <taxon>Streptomycetaceae</taxon>
        <taxon>Actinacidiphila</taxon>
    </lineage>
</organism>
<dbReference type="OrthoDB" id="3534981at2"/>
<dbReference type="Pfam" id="PF02518">
    <property type="entry name" value="HATPase_c"/>
    <property type="match status" value="1"/>
</dbReference>
<evidence type="ECO:0000313" key="7">
    <source>
        <dbReference type="Proteomes" id="UP000305778"/>
    </source>
</evidence>
<proteinExistence type="predicted"/>
<accession>A0A4U0SL01</accession>
<keyword evidence="3" id="KW-0902">Two-component regulatory system</keyword>
<keyword evidence="7" id="KW-1185">Reference proteome</keyword>
<dbReference type="InterPro" id="IPR050482">
    <property type="entry name" value="Sensor_HK_TwoCompSys"/>
</dbReference>
<keyword evidence="2" id="KW-0418">Kinase</keyword>
<keyword evidence="1" id="KW-0808">Transferase</keyword>